<feature type="compositionally biased region" description="Basic and acidic residues" evidence="1">
    <location>
        <begin position="1"/>
        <end position="11"/>
    </location>
</feature>
<comment type="caution">
    <text evidence="2">The sequence shown here is derived from an EMBL/GenBank/DDBJ whole genome shotgun (WGS) entry which is preliminary data.</text>
</comment>
<protein>
    <submittedName>
        <fullName evidence="2">Uncharacterized protein</fullName>
    </submittedName>
</protein>
<evidence type="ECO:0000256" key="1">
    <source>
        <dbReference type="SAM" id="MobiDB-lite"/>
    </source>
</evidence>
<dbReference type="EMBL" id="JBEXPZ010000041">
    <property type="protein sequence ID" value="MET9848521.1"/>
    <property type="molecule type" value="Genomic_DNA"/>
</dbReference>
<organism evidence="2 3">
    <name type="scientific">Streptomyces ossamyceticus</name>
    <dbReference type="NCBI Taxonomy" id="249581"/>
    <lineage>
        <taxon>Bacteria</taxon>
        <taxon>Bacillati</taxon>
        <taxon>Actinomycetota</taxon>
        <taxon>Actinomycetes</taxon>
        <taxon>Kitasatosporales</taxon>
        <taxon>Streptomycetaceae</taxon>
        <taxon>Streptomyces</taxon>
    </lineage>
</organism>
<sequence length="62" mass="6352">MDTESNAREDATADAEEVEEVEEVEGAVCVSPGLPEAEAAGLDETADESVDEGRDMGSPPAA</sequence>
<feature type="compositionally biased region" description="Acidic residues" evidence="1">
    <location>
        <begin position="12"/>
        <end position="25"/>
    </location>
</feature>
<feature type="region of interest" description="Disordered" evidence="1">
    <location>
        <begin position="1"/>
        <end position="62"/>
    </location>
</feature>
<evidence type="ECO:0000313" key="3">
    <source>
        <dbReference type="Proteomes" id="UP001550210"/>
    </source>
</evidence>
<dbReference type="RefSeq" id="WP_355400479.1">
    <property type="nucleotide sequence ID" value="NZ_JBEXPZ010000041.1"/>
</dbReference>
<name>A0ABV2V3X6_9ACTN</name>
<accession>A0ABV2V3X6</accession>
<evidence type="ECO:0000313" key="2">
    <source>
        <dbReference type="EMBL" id="MET9848521.1"/>
    </source>
</evidence>
<keyword evidence="3" id="KW-1185">Reference proteome</keyword>
<gene>
    <name evidence="2" type="ORF">ABZZ21_29060</name>
</gene>
<proteinExistence type="predicted"/>
<dbReference type="Proteomes" id="UP001550210">
    <property type="component" value="Unassembled WGS sequence"/>
</dbReference>
<reference evidence="2 3" key="1">
    <citation type="submission" date="2024-06" db="EMBL/GenBank/DDBJ databases">
        <title>The Natural Products Discovery Center: Release of the First 8490 Sequenced Strains for Exploring Actinobacteria Biosynthetic Diversity.</title>
        <authorList>
            <person name="Kalkreuter E."/>
            <person name="Kautsar S.A."/>
            <person name="Yang D."/>
            <person name="Bader C.D."/>
            <person name="Teijaro C.N."/>
            <person name="Fluegel L."/>
            <person name="Davis C.M."/>
            <person name="Simpson J.R."/>
            <person name="Lauterbach L."/>
            <person name="Steele A.D."/>
            <person name="Gui C."/>
            <person name="Meng S."/>
            <person name="Li G."/>
            <person name="Viehrig K."/>
            <person name="Ye F."/>
            <person name="Su P."/>
            <person name="Kiefer A.F."/>
            <person name="Nichols A."/>
            <person name="Cepeda A.J."/>
            <person name="Yan W."/>
            <person name="Fan B."/>
            <person name="Jiang Y."/>
            <person name="Adhikari A."/>
            <person name="Zheng C.-J."/>
            <person name="Schuster L."/>
            <person name="Cowan T.M."/>
            <person name="Smanski M.J."/>
            <person name="Chevrette M.G."/>
            <person name="De Carvalho L.P.S."/>
            <person name="Shen B."/>
        </authorList>
    </citation>
    <scope>NUCLEOTIDE SEQUENCE [LARGE SCALE GENOMIC DNA]</scope>
    <source>
        <strain evidence="2 3">NPDC006434</strain>
    </source>
</reference>